<keyword evidence="1" id="KW-0677">Repeat</keyword>
<dbReference type="InterPro" id="IPR051709">
    <property type="entry name" value="Ub-ligase/GTPase-reg"/>
</dbReference>
<dbReference type="InterPro" id="IPR058923">
    <property type="entry name" value="RCC1-like_dom"/>
</dbReference>
<dbReference type="PRINTS" id="PR00633">
    <property type="entry name" value="RCCNDNSATION"/>
</dbReference>
<protein>
    <recommendedName>
        <fullName evidence="3">RCC1-like domain-containing protein</fullName>
    </recommendedName>
</protein>
<reference evidence="4" key="1">
    <citation type="submission" date="2021-09" db="EMBL/GenBank/DDBJ databases">
        <authorList>
            <consortium name="AG Swart"/>
            <person name="Singh M."/>
            <person name="Singh A."/>
            <person name="Seah K."/>
            <person name="Emmerich C."/>
        </authorList>
    </citation>
    <scope>NUCLEOTIDE SEQUENCE</scope>
    <source>
        <strain evidence="4">ATCC30299</strain>
    </source>
</reference>
<dbReference type="EMBL" id="CAJZBQ010000018">
    <property type="protein sequence ID" value="CAG9317193.1"/>
    <property type="molecule type" value="Genomic_DNA"/>
</dbReference>
<feature type="repeat" description="RCC1" evidence="2">
    <location>
        <begin position="368"/>
        <end position="419"/>
    </location>
</feature>
<name>A0AAU9IRS6_9CILI</name>
<evidence type="ECO:0000313" key="4">
    <source>
        <dbReference type="EMBL" id="CAG9317193.1"/>
    </source>
</evidence>
<dbReference type="PANTHER" id="PTHR45622">
    <property type="entry name" value="UBIQUITIN-PROTEIN LIGASE E3A-RELATED"/>
    <property type="match status" value="1"/>
</dbReference>
<dbReference type="SUPFAM" id="SSF50985">
    <property type="entry name" value="RCC1/BLIP-II"/>
    <property type="match status" value="2"/>
</dbReference>
<organism evidence="4 5">
    <name type="scientific">Blepharisma stoltei</name>
    <dbReference type="NCBI Taxonomy" id="1481888"/>
    <lineage>
        <taxon>Eukaryota</taxon>
        <taxon>Sar</taxon>
        <taxon>Alveolata</taxon>
        <taxon>Ciliophora</taxon>
        <taxon>Postciliodesmatophora</taxon>
        <taxon>Heterotrichea</taxon>
        <taxon>Heterotrichida</taxon>
        <taxon>Blepharismidae</taxon>
        <taxon>Blepharisma</taxon>
    </lineage>
</organism>
<proteinExistence type="predicted"/>
<evidence type="ECO:0000256" key="1">
    <source>
        <dbReference type="ARBA" id="ARBA00022737"/>
    </source>
</evidence>
<accession>A0AAU9IRS6</accession>
<dbReference type="Pfam" id="PF25390">
    <property type="entry name" value="WD40_RLD"/>
    <property type="match status" value="1"/>
</dbReference>
<feature type="repeat" description="RCC1" evidence="2">
    <location>
        <begin position="259"/>
        <end position="311"/>
    </location>
</feature>
<dbReference type="InterPro" id="IPR009091">
    <property type="entry name" value="RCC1/BLIP-II"/>
</dbReference>
<evidence type="ECO:0000259" key="3">
    <source>
        <dbReference type="Pfam" id="PF25390"/>
    </source>
</evidence>
<dbReference type="PANTHER" id="PTHR45622:SF58">
    <property type="entry name" value="REGULATOR OF CHROMOSOME CONDENSATION DOMAIN-CONTAINING PROTEIN"/>
    <property type="match status" value="1"/>
</dbReference>
<dbReference type="InterPro" id="IPR000408">
    <property type="entry name" value="Reg_chr_condens"/>
</dbReference>
<comment type="caution">
    <text evidence="4">The sequence shown here is derived from an EMBL/GenBank/DDBJ whole genome shotgun (WGS) entry which is preliminary data.</text>
</comment>
<dbReference type="Gene3D" id="2.130.10.30">
    <property type="entry name" value="Regulator of chromosome condensation 1/beta-lactamase-inhibitor protein II"/>
    <property type="match status" value="2"/>
</dbReference>
<dbReference type="Proteomes" id="UP001162131">
    <property type="component" value="Unassembled WGS sequence"/>
</dbReference>
<keyword evidence="5" id="KW-1185">Reference proteome</keyword>
<dbReference type="PROSITE" id="PS50012">
    <property type="entry name" value="RCC1_3"/>
    <property type="match status" value="4"/>
</dbReference>
<sequence>MAFWKALWCSRDKEVSVTETTRLLPRLEDNRIVSKQESPFVVFAYGIAPPQLHLRRIPTEFTRVGIAKIACGSEHFLMLTENNFVLAAGNNAYGQCGRDPQRPIENPISDESAIIQESPTNLRLSAFNIENHRVVDIAAGSYHSLVLVHPQGLRQDAVSRVMAFGHELGCGFFDKQHRHLPTEIELGQSYSMETVSKIFAGHMRSAVLLESGKLLMWGEWFNGAKQRQMREIKLSLKSNDRCKKVSIGKMHALMVTEQGKLYSWGDNTYGELGTGRTIKNKNSPNLVPFFQNMTILDCAAGGRHSLVLEETGRVFAFGDNSEGQCAIDANRTYEPIQIETVGMLGEDSSKARFIYAGDAHSALLSSEGDLFAWGDNSACRLGISSTSSVFRPTLVDDIMGRNICAVGLGGFFSVCIIGPHQFSLVGRNENMIKVQTIFNEMLQKRINEGEAHEN</sequence>
<gene>
    <name evidence="4" type="ORF">BSTOLATCC_MIC18447</name>
</gene>
<feature type="repeat" description="RCC1" evidence="2">
    <location>
        <begin position="312"/>
        <end position="367"/>
    </location>
</feature>
<dbReference type="AlphaFoldDB" id="A0AAU9IRS6"/>
<feature type="domain" description="RCC1-like" evidence="3">
    <location>
        <begin position="58"/>
        <end position="415"/>
    </location>
</feature>
<feature type="repeat" description="RCC1" evidence="2">
    <location>
        <begin position="83"/>
        <end position="150"/>
    </location>
</feature>
<evidence type="ECO:0000313" key="5">
    <source>
        <dbReference type="Proteomes" id="UP001162131"/>
    </source>
</evidence>
<evidence type="ECO:0000256" key="2">
    <source>
        <dbReference type="PROSITE-ProRule" id="PRU00235"/>
    </source>
</evidence>